<accession>A0A3P8CL38</accession>
<organism evidence="2 3">
    <name type="scientific">Heligmosomoides polygyrus</name>
    <name type="common">Parasitic roundworm</name>
    <dbReference type="NCBI Taxonomy" id="6339"/>
    <lineage>
        <taxon>Eukaryota</taxon>
        <taxon>Metazoa</taxon>
        <taxon>Ecdysozoa</taxon>
        <taxon>Nematoda</taxon>
        <taxon>Chromadorea</taxon>
        <taxon>Rhabditida</taxon>
        <taxon>Rhabditina</taxon>
        <taxon>Rhabditomorpha</taxon>
        <taxon>Strongyloidea</taxon>
        <taxon>Heligmosomidae</taxon>
        <taxon>Heligmosomoides</taxon>
    </lineage>
</organism>
<sequence length="104" mass="11083">MFAVRDDHSSFLWCRHWITANHRSADRLAGAIASSRNDRAHSVKLTLAALTLSVAAASVSVSAASRKCVLRQAAGVCPALYPHVAICQIGDEPAQKSTIDADLI</sequence>
<reference evidence="3" key="2">
    <citation type="submission" date="2019-09" db="UniProtKB">
        <authorList>
            <consortium name="WormBaseParasite"/>
        </authorList>
    </citation>
    <scope>IDENTIFICATION</scope>
</reference>
<reference evidence="1 2" key="1">
    <citation type="submission" date="2018-11" db="EMBL/GenBank/DDBJ databases">
        <authorList>
            <consortium name="Pathogen Informatics"/>
        </authorList>
    </citation>
    <scope>NUCLEOTIDE SEQUENCE [LARGE SCALE GENOMIC DNA]</scope>
</reference>
<gene>
    <name evidence="1" type="ORF">HPBE_LOCUS20771</name>
</gene>
<proteinExistence type="predicted"/>
<accession>A0A183GEK8</accession>
<evidence type="ECO:0000313" key="1">
    <source>
        <dbReference type="EMBL" id="VDP21758.1"/>
    </source>
</evidence>
<keyword evidence="2" id="KW-1185">Reference proteome</keyword>
<evidence type="ECO:0000313" key="3">
    <source>
        <dbReference type="WBParaSite" id="HPBE_0002077201-mRNA-1"/>
    </source>
</evidence>
<dbReference type="EMBL" id="UZAH01032430">
    <property type="protein sequence ID" value="VDP21758.1"/>
    <property type="molecule type" value="Genomic_DNA"/>
</dbReference>
<name>A0A183GEK8_HELPZ</name>
<protein>
    <submittedName>
        <fullName evidence="3">Lipoprotein</fullName>
    </submittedName>
</protein>
<evidence type="ECO:0000313" key="2">
    <source>
        <dbReference type="Proteomes" id="UP000050761"/>
    </source>
</evidence>
<dbReference type="WBParaSite" id="HPBE_0002077201-mRNA-1">
    <property type="protein sequence ID" value="HPBE_0002077201-mRNA-1"/>
    <property type="gene ID" value="HPBE_0002077201"/>
</dbReference>
<dbReference type="AlphaFoldDB" id="A0A183GEK8"/>
<dbReference type="Proteomes" id="UP000050761">
    <property type="component" value="Unassembled WGS sequence"/>
</dbReference>